<comment type="similarity">
    <text evidence="2 6">Belongs to the CTL (choline transporter-like) family.</text>
</comment>
<feature type="transmembrane region" description="Helical" evidence="6">
    <location>
        <begin position="44"/>
        <end position="64"/>
    </location>
</feature>
<feature type="transmembrane region" description="Helical" evidence="6">
    <location>
        <begin position="204"/>
        <end position="227"/>
    </location>
</feature>
<dbReference type="Proteomes" id="UP001153709">
    <property type="component" value="Chromosome 9"/>
</dbReference>
<dbReference type="AlphaFoldDB" id="A0A9N9TBX2"/>
<keyword evidence="3 6" id="KW-0812">Transmembrane</keyword>
<feature type="transmembrane region" description="Helical" evidence="6">
    <location>
        <begin position="376"/>
        <end position="403"/>
    </location>
</feature>
<keyword evidence="4 6" id="KW-1133">Transmembrane helix</keyword>
<sequence>MGSSISNDKVQPSEVNKFKDFQKSESEDSEKCKAKSRTSTDVCFLIVFIVFLTALICFLAYCVFNGDIFRTINGYDDCGNICGRNNKNLKHLDNKSNASQCLGTSKVNEPYHIVLRQSSSKEFNRLCISDCSLYEGYRKFFNRCMPNKSQTVVNTIFSRTGLSNFFTEVSEDFQICWTEICYLCLIALVLSSLLLVLFRYLVGVVVWIVLLGSLAACLIGTILLWCVNTLQGPQYGALWYPFFNFFRILWKHSKDANDGMPSSLLPDVDVRKSDTYLVFAILATIVTVIISLIIFVMRNRIKLVVQLFEEAGKAIAAMPILLLEPILTFIFLGVTIALWFYFCLWIESSGTLTETRANVFYYKKDGWMKFTRWYNFFGMLWMAQFIIGCQHMVIAGAVSIWYFKRNKASLGTPFL</sequence>
<dbReference type="InterPro" id="IPR007603">
    <property type="entry name" value="Choline_transptr-like"/>
</dbReference>
<keyword evidence="9" id="KW-1185">Reference proteome</keyword>
<organism evidence="8 9">
    <name type="scientific">Diabrotica balteata</name>
    <name type="common">Banded cucumber beetle</name>
    <dbReference type="NCBI Taxonomy" id="107213"/>
    <lineage>
        <taxon>Eukaryota</taxon>
        <taxon>Metazoa</taxon>
        <taxon>Ecdysozoa</taxon>
        <taxon>Arthropoda</taxon>
        <taxon>Hexapoda</taxon>
        <taxon>Insecta</taxon>
        <taxon>Pterygota</taxon>
        <taxon>Neoptera</taxon>
        <taxon>Endopterygota</taxon>
        <taxon>Coleoptera</taxon>
        <taxon>Polyphaga</taxon>
        <taxon>Cucujiformia</taxon>
        <taxon>Chrysomeloidea</taxon>
        <taxon>Chrysomelidae</taxon>
        <taxon>Galerucinae</taxon>
        <taxon>Diabroticina</taxon>
        <taxon>Diabroticites</taxon>
        <taxon>Diabrotica</taxon>
    </lineage>
</organism>
<keyword evidence="5 6" id="KW-0472">Membrane</keyword>
<reference evidence="8" key="1">
    <citation type="submission" date="2022-01" db="EMBL/GenBank/DDBJ databases">
        <authorList>
            <person name="King R."/>
        </authorList>
    </citation>
    <scope>NUCLEOTIDE SEQUENCE</scope>
</reference>
<dbReference type="EMBL" id="OU898284">
    <property type="protein sequence ID" value="CAG9840523.1"/>
    <property type="molecule type" value="Genomic_DNA"/>
</dbReference>
<feature type="compositionally biased region" description="Polar residues" evidence="7">
    <location>
        <begin position="1"/>
        <end position="14"/>
    </location>
</feature>
<evidence type="ECO:0000313" key="8">
    <source>
        <dbReference type="EMBL" id="CAG9840523.1"/>
    </source>
</evidence>
<feature type="transmembrane region" description="Helical" evidence="6">
    <location>
        <begin position="276"/>
        <end position="297"/>
    </location>
</feature>
<evidence type="ECO:0000256" key="6">
    <source>
        <dbReference type="RuleBase" id="RU368066"/>
    </source>
</evidence>
<dbReference type="Pfam" id="PF04515">
    <property type="entry name" value="Choline_transpo"/>
    <property type="match status" value="1"/>
</dbReference>
<evidence type="ECO:0000256" key="5">
    <source>
        <dbReference type="ARBA" id="ARBA00023136"/>
    </source>
</evidence>
<comment type="subcellular location">
    <subcellularLocation>
        <location evidence="6">Cell membrane</location>
        <topology evidence="6">Multi-pass membrane protein</topology>
    </subcellularLocation>
    <subcellularLocation>
        <location evidence="1">Membrane</location>
        <topology evidence="1">Multi-pass membrane protein</topology>
    </subcellularLocation>
</comment>
<comment type="function">
    <text evidence="6">Choline transporter.</text>
</comment>
<evidence type="ECO:0000313" key="9">
    <source>
        <dbReference type="Proteomes" id="UP001153709"/>
    </source>
</evidence>
<dbReference type="OrthoDB" id="420519at2759"/>
<feature type="transmembrane region" description="Helical" evidence="6">
    <location>
        <begin position="180"/>
        <end position="198"/>
    </location>
</feature>
<feature type="transmembrane region" description="Helical" evidence="6">
    <location>
        <begin position="318"/>
        <end position="342"/>
    </location>
</feature>
<gene>
    <name evidence="8" type="ORF">DIABBA_LOCUS13158</name>
</gene>
<protein>
    <recommendedName>
        <fullName evidence="6">Choline transporter-like protein</fullName>
    </recommendedName>
</protein>
<proteinExistence type="inferred from homology"/>
<dbReference type="GO" id="GO:0005886">
    <property type="term" value="C:plasma membrane"/>
    <property type="evidence" value="ECO:0007669"/>
    <property type="project" value="UniProtKB-SubCell"/>
</dbReference>
<dbReference type="PANTHER" id="PTHR12385">
    <property type="entry name" value="CHOLINE TRANSPORTER-LIKE (SLC FAMILY 44)"/>
    <property type="match status" value="1"/>
</dbReference>
<evidence type="ECO:0000256" key="3">
    <source>
        <dbReference type="ARBA" id="ARBA00022692"/>
    </source>
</evidence>
<dbReference type="PANTHER" id="PTHR12385:SF96">
    <property type="entry name" value="CHOLINE TRANSPORTER-LIKE PROTEIN"/>
    <property type="match status" value="1"/>
</dbReference>
<evidence type="ECO:0000256" key="2">
    <source>
        <dbReference type="ARBA" id="ARBA00007168"/>
    </source>
</evidence>
<name>A0A9N9TBX2_DIABA</name>
<dbReference type="GO" id="GO:0022857">
    <property type="term" value="F:transmembrane transporter activity"/>
    <property type="evidence" value="ECO:0007669"/>
    <property type="project" value="UniProtKB-UniRule"/>
</dbReference>
<accession>A0A9N9TBX2</accession>
<feature type="region of interest" description="Disordered" evidence="7">
    <location>
        <begin position="1"/>
        <end position="23"/>
    </location>
</feature>
<evidence type="ECO:0000256" key="7">
    <source>
        <dbReference type="SAM" id="MobiDB-lite"/>
    </source>
</evidence>
<evidence type="ECO:0000256" key="4">
    <source>
        <dbReference type="ARBA" id="ARBA00022989"/>
    </source>
</evidence>
<comment type="caution">
    <text evidence="6">Lacks conserved residue(s) required for the propagation of feature annotation.</text>
</comment>
<evidence type="ECO:0000256" key="1">
    <source>
        <dbReference type="ARBA" id="ARBA00004141"/>
    </source>
</evidence>